<evidence type="ECO:0000256" key="1">
    <source>
        <dbReference type="SAM" id="MobiDB-lite"/>
    </source>
</evidence>
<keyword evidence="3" id="KW-1185">Reference proteome</keyword>
<evidence type="ECO:0000313" key="2">
    <source>
        <dbReference type="EMBL" id="KAK5604174.1"/>
    </source>
</evidence>
<protein>
    <submittedName>
        <fullName evidence="2">Uncharacterized protein</fullName>
    </submittedName>
</protein>
<organism evidence="2 3">
    <name type="scientific">Crenichthys baileyi</name>
    <name type="common">White River springfish</name>
    <dbReference type="NCBI Taxonomy" id="28760"/>
    <lineage>
        <taxon>Eukaryota</taxon>
        <taxon>Metazoa</taxon>
        <taxon>Chordata</taxon>
        <taxon>Craniata</taxon>
        <taxon>Vertebrata</taxon>
        <taxon>Euteleostomi</taxon>
        <taxon>Actinopterygii</taxon>
        <taxon>Neopterygii</taxon>
        <taxon>Teleostei</taxon>
        <taxon>Neoteleostei</taxon>
        <taxon>Acanthomorphata</taxon>
        <taxon>Ovalentaria</taxon>
        <taxon>Atherinomorphae</taxon>
        <taxon>Cyprinodontiformes</taxon>
        <taxon>Goodeidae</taxon>
        <taxon>Crenichthys</taxon>
    </lineage>
</organism>
<feature type="compositionally biased region" description="Low complexity" evidence="1">
    <location>
        <begin position="158"/>
        <end position="173"/>
    </location>
</feature>
<reference evidence="2 3" key="1">
    <citation type="submission" date="2021-06" db="EMBL/GenBank/DDBJ databases">
        <authorList>
            <person name="Palmer J.M."/>
        </authorList>
    </citation>
    <scope>NUCLEOTIDE SEQUENCE [LARGE SCALE GENOMIC DNA]</scope>
    <source>
        <strain evidence="2 3">MEX-2019</strain>
        <tissue evidence="2">Muscle</tissue>
    </source>
</reference>
<gene>
    <name evidence="2" type="ORF">CRENBAI_022069</name>
</gene>
<dbReference type="Proteomes" id="UP001311232">
    <property type="component" value="Unassembled WGS sequence"/>
</dbReference>
<name>A0AAV9R5U5_9TELE</name>
<accession>A0AAV9R5U5</accession>
<dbReference type="EMBL" id="JAHHUM010002367">
    <property type="protein sequence ID" value="KAK5604174.1"/>
    <property type="molecule type" value="Genomic_DNA"/>
</dbReference>
<feature type="region of interest" description="Disordered" evidence="1">
    <location>
        <begin position="138"/>
        <end position="173"/>
    </location>
</feature>
<dbReference type="AlphaFoldDB" id="A0AAV9R5U5"/>
<proteinExistence type="predicted"/>
<sequence>MDGRTLHFSAEHCLKYHIAFASLPSSHSVFWCHVFPGCDWQVLLHSCRASIRRDIKSYSVLEADVIVFAHQLDIASHPDSSANTDVLALPSLDSWDVPRCTDWLLLWLPSCCLVLDHSQMFSRSPACPPSNTLRLTQDTSQCQTSNRHPPMTTHFSSDDSITSSSSFCSRQQQ</sequence>
<feature type="compositionally biased region" description="Polar residues" evidence="1">
    <location>
        <begin position="138"/>
        <end position="147"/>
    </location>
</feature>
<comment type="caution">
    <text evidence="2">The sequence shown here is derived from an EMBL/GenBank/DDBJ whole genome shotgun (WGS) entry which is preliminary data.</text>
</comment>
<evidence type="ECO:0000313" key="3">
    <source>
        <dbReference type="Proteomes" id="UP001311232"/>
    </source>
</evidence>